<comment type="caution">
    <text evidence="1">The sequence shown here is derived from an EMBL/GenBank/DDBJ whole genome shotgun (WGS) entry which is preliminary data.</text>
</comment>
<accession>A0A3S5AYS4</accession>
<dbReference type="Proteomes" id="UP000784294">
    <property type="component" value="Unassembled WGS sequence"/>
</dbReference>
<dbReference type="EMBL" id="CAAALY010128164">
    <property type="protein sequence ID" value="VEL31930.1"/>
    <property type="molecule type" value="Genomic_DNA"/>
</dbReference>
<keyword evidence="2" id="KW-1185">Reference proteome</keyword>
<gene>
    <name evidence="1" type="ORF">PXEA_LOCUS25370</name>
</gene>
<evidence type="ECO:0000313" key="2">
    <source>
        <dbReference type="Proteomes" id="UP000784294"/>
    </source>
</evidence>
<sequence length="151" mass="16451">MLHQFIQISFFSPLGLFHQVTSHLGYGATRDTFYSAPMRPNPDCNDPQCRQRQAERRAALIAAGMPGSAGWNAEALEEERSSAETRRAEEVEQRASHVAAAMALGIELEEEGESMPMPASEQAKKKLAEVEAATEIGDASLGMLMAKMKGL</sequence>
<dbReference type="AlphaFoldDB" id="A0A3S5AYS4"/>
<proteinExistence type="predicted"/>
<organism evidence="1 2">
    <name type="scientific">Protopolystoma xenopodis</name>
    <dbReference type="NCBI Taxonomy" id="117903"/>
    <lineage>
        <taxon>Eukaryota</taxon>
        <taxon>Metazoa</taxon>
        <taxon>Spiralia</taxon>
        <taxon>Lophotrochozoa</taxon>
        <taxon>Platyhelminthes</taxon>
        <taxon>Monogenea</taxon>
        <taxon>Polyopisthocotylea</taxon>
        <taxon>Polystomatidea</taxon>
        <taxon>Polystomatidae</taxon>
        <taxon>Protopolystoma</taxon>
    </lineage>
</organism>
<name>A0A3S5AYS4_9PLAT</name>
<evidence type="ECO:0000313" key="1">
    <source>
        <dbReference type="EMBL" id="VEL31930.1"/>
    </source>
</evidence>
<protein>
    <submittedName>
        <fullName evidence="1">Uncharacterized protein</fullName>
    </submittedName>
</protein>
<reference evidence="1" key="1">
    <citation type="submission" date="2018-11" db="EMBL/GenBank/DDBJ databases">
        <authorList>
            <consortium name="Pathogen Informatics"/>
        </authorList>
    </citation>
    <scope>NUCLEOTIDE SEQUENCE</scope>
</reference>